<reference evidence="4" key="1">
    <citation type="submission" date="2025-08" db="UniProtKB">
        <authorList>
            <consortium name="RefSeq"/>
        </authorList>
    </citation>
    <scope>IDENTIFICATION</scope>
    <source>
        <strain evidence="4">14028-0561.14</strain>
        <tissue evidence="4">Whole fly</tissue>
    </source>
</reference>
<keyword evidence="3" id="KW-1185">Reference proteome</keyword>
<protein>
    <submittedName>
        <fullName evidence="4">A-kinase anchor protein 17A</fullName>
    </submittedName>
</protein>
<name>A0A6P4I6Z5_DROKI</name>
<feature type="compositionally biased region" description="Basic and acidic residues" evidence="1">
    <location>
        <begin position="46"/>
        <end position="115"/>
    </location>
</feature>
<feature type="domain" description="DUF4485" evidence="2">
    <location>
        <begin position="147"/>
        <end position="226"/>
    </location>
</feature>
<dbReference type="GeneID" id="108071924"/>
<dbReference type="Pfam" id="PF14846">
    <property type="entry name" value="DUF4485"/>
    <property type="match status" value="1"/>
</dbReference>
<proteinExistence type="predicted"/>
<evidence type="ECO:0000313" key="4">
    <source>
        <dbReference type="RefSeq" id="XP_017018373.1"/>
    </source>
</evidence>
<sequence>MSNTSKGFLNLFKQSPSRDSNEGNRHVRRSRTSVEMDSFRFMQQDQAERRRELEREVKEMEKEKEKKELKKEKSEERAKLQQKKDPSQERLERQAARLKERERRKQQRKKLEESRNSQGQSELDSAITLTYPEKPSETTVMVMESVDDFKRDIDNLELQTDNLDLRSKMMATMWISRLRTPTQNEEEIRARNIIAAHLLKCHKENMFQKEPFNQPPSSDTLANITKKILLTRETPCQDLALGKRTETKSHLNKLFHDSYDGGKFLSQLPVPRDGAFFILHLRPNL</sequence>
<feature type="compositionally biased region" description="Polar residues" evidence="1">
    <location>
        <begin position="1"/>
        <end position="18"/>
    </location>
</feature>
<dbReference type="RefSeq" id="XP_017018373.1">
    <property type="nucleotide sequence ID" value="XM_017162884.3"/>
</dbReference>
<dbReference type="InterPro" id="IPR027831">
    <property type="entry name" value="DUF4485"/>
</dbReference>
<gene>
    <name evidence="4" type="primary">LOC108071924</name>
</gene>
<evidence type="ECO:0000313" key="3">
    <source>
        <dbReference type="Proteomes" id="UP001652661"/>
    </source>
</evidence>
<dbReference type="AlphaFoldDB" id="A0A6P4I6Z5"/>
<evidence type="ECO:0000256" key="1">
    <source>
        <dbReference type="SAM" id="MobiDB-lite"/>
    </source>
</evidence>
<feature type="region of interest" description="Disordered" evidence="1">
    <location>
        <begin position="1"/>
        <end position="131"/>
    </location>
</feature>
<evidence type="ECO:0000259" key="2">
    <source>
        <dbReference type="Pfam" id="PF14846"/>
    </source>
</evidence>
<dbReference type="Proteomes" id="UP001652661">
    <property type="component" value="Chromosome 3L"/>
</dbReference>
<dbReference type="OrthoDB" id="6599871at2759"/>
<accession>A0A6P4I6Z5</accession>
<organism evidence="3 4">
    <name type="scientific">Drosophila kikkawai</name>
    <name type="common">Fruit fly</name>
    <dbReference type="NCBI Taxonomy" id="30033"/>
    <lineage>
        <taxon>Eukaryota</taxon>
        <taxon>Metazoa</taxon>
        <taxon>Ecdysozoa</taxon>
        <taxon>Arthropoda</taxon>
        <taxon>Hexapoda</taxon>
        <taxon>Insecta</taxon>
        <taxon>Pterygota</taxon>
        <taxon>Neoptera</taxon>
        <taxon>Endopterygota</taxon>
        <taxon>Diptera</taxon>
        <taxon>Brachycera</taxon>
        <taxon>Muscomorpha</taxon>
        <taxon>Ephydroidea</taxon>
        <taxon>Drosophilidae</taxon>
        <taxon>Drosophila</taxon>
        <taxon>Sophophora</taxon>
    </lineage>
</organism>